<accession>A0ABU6JIQ2</accession>
<dbReference type="GO" id="GO:0008168">
    <property type="term" value="F:methyltransferase activity"/>
    <property type="evidence" value="ECO:0007669"/>
    <property type="project" value="UniProtKB-KW"/>
</dbReference>
<feature type="domain" description="CheR-type methyltransferase" evidence="1">
    <location>
        <begin position="1"/>
        <end position="252"/>
    </location>
</feature>
<name>A0ABU6JIQ2_9BURK</name>
<dbReference type="Pfam" id="PF01739">
    <property type="entry name" value="CheR"/>
    <property type="match status" value="1"/>
</dbReference>
<evidence type="ECO:0000313" key="2">
    <source>
        <dbReference type="EMBL" id="MEC4723057.1"/>
    </source>
</evidence>
<dbReference type="EMBL" id="JAWIIV010000042">
    <property type="protein sequence ID" value="MEC4723057.1"/>
    <property type="molecule type" value="Genomic_DNA"/>
</dbReference>
<dbReference type="SUPFAM" id="SSF53335">
    <property type="entry name" value="S-adenosyl-L-methionine-dependent methyltransferases"/>
    <property type="match status" value="1"/>
</dbReference>
<proteinExistence type="predicted"/>
<keyword evidence="3" id="KW-1185">Reference proteome</keyword>
<dbReference type="PROSITE" id="PS50123">
    <property type="entry name" value="CHER"/>
    <property type="match status" value="1"/>
</dbReference>
<dbReference type="Proteomes" id="UP001352263">
    <property type="component" value="Unassembled WGS sequence"/>
</dbReference>
<organism evidence="2 3">
    <name type="scientific">Noviherbaspirillum album</name>
    <dbReference type="NCBI Taxonomy" id="3080276"/>
    <lineage>
        <taxon>Bacteria</taxon>
        <taxon>Pseudomonadati</taxon>
        <taxon>Pseudomonadota</taxon>
        <taxon>Betaproteobacteria</taxon>
        <taxon>Burkholderiales</taxon>
        <taxon>Oxalobacteraceae</taxon>
        <taxon>Noviherbaspirillum</taxon>
    </lineage>
</organism>
<dbReference type="InterPro" id="IPR050903">
    <property type="entry name" value="Bact_Chemotaxis_MeTrfase"/>
</dbReference>
<dbReference type="GO" id="GO:0032259">
    <property type="term" value="P:methylation"/>
    <property type="evidence" value="ECO:0007669"/>
    <property type="project" value="UniProtKB-KW"/>
</dbReference>
<dbReference type="PRINTS" id="PR00996">
    <property type="entry name" value="CHERMTFRASE"/>
</dbReference>
<dbReference type="InterPro" id="IPR000780">
    <property type="entry name" value="CheR_MeTrfase"/>
</dbReference>
<comment type="caution">
    <text evidence="2">The sequence shown here is derived from an EMBL/GenBank/DDBJ whole genome shotgun (WGS) entry which is preliminary data.</text>
</comment>
<dbReference type="PANTHER" id="PTHR24422:SF8">
    <property type="entry name" value="CHEMOTAXIS PROTEIN"/>
    <property type="match status" value="1"/>
</dbReference>
<evidence type="ECO:0000313" key="3">
    <source>
        <dbReference type="Proteomes" id="UP001352263"/>
    </source>
</evidence>
<keyword evidence="2" id="KW-0808">Transferase</keyword>
<protein>
    <submittedName>
        <fullName evidence="2">CheR family methyltransferase</fullName>
    </submittedName>
</protein>
<dbReference type="Pfam" id="PF03705">
    <property type="entry name" value="CheR_N"/>
    <property type="match status" value="1"/>
</dbReference>
<dbReference type="RefSeq" id="WP_326509681.1">
    <property type="nucleotide sequence ID" value="NZ_JAWIIV010000042.1"/>
</dbReference>
<dbReference type="PANTHER" id="PTHR24422">
    <property type="entry name" value="CHEMOTAXIS PROTEIN METHYLTRANSFERASE"/>
    <property type="match status" value="1"/>
</dbReference>
<dbReference type="InterPro" id="IPR029063">
    <property type="entry name" value="SAM-dependent_MTases_sf"/>
</dbReference>
<dbReference type="InterPro" id="IPR022642">
    <property type="entry name" value="CheR_C"/>
</dbReference>
<sequence>MPTMQTVEDLEIDLLLEGVFRYFGHDFRGYQRDSVRRKLHAFMRSRELRTVSALQERTLHEPEVGAALLRALSLRPGALFDDPAYFQLLRRTMVPWLRSFPSPRIWLAECASAEDVYGMAILLAEEKLLDRTQIFATAENDVLLAEASEGGFASEHFESYERNYRESGGMADLDAYCARQGERAVFSEHLRSNIVWAQYSLATDASFNEFQMIICRRAMPDFGAYLKRRTLQLFYESMPVFGMLSVDRGDGLDTAPFVSRYKPISSELGLYRRVA</sequence>
<keyword evidence="2" id="KW-0489">Methyltransferase</keyword>
<dbReference type="SMART" id="SM00138">
    <property type="entry name" value="MeTrc"/>
    <property type="match status" value="1"/>
</dbReference>
<evidence type="ECO:0000259" key="1">
    <source>
        <dbReference type="PROSITE" id="PS50123"/>
    </source>
</evidence>
<dbReference type="SUPFAM" id="SSF47757">
    <property type="entry name" value="Chemotaxis receptor methyltransferase CheR, N-terminal domain"/>
    <property type="match status" value="1"/>
</dbReference>
<reference evidence="2 3" key="1">
    <citation type="submission" date="2023-10" db="EMBL/GenBank/DDBJ databases">
        <title>Noviherbaspirillum sp. CPCC 100848 genome assembly.</title>
        <authorList>
            <person name="Li X.Y."/>
            <person name="Fang X.M."/>
        </authorList>
    </citation>
    <scope>NUCLEOTIDE SEQUENCE [LARGE SCALE GENOMIC DNA]</scope>
    <source>
        <strain evidence="2 3">CPCC 100848</strain>
    </source>
</reference>
<dbReference type="InterPro" id="IPR022641">
    <property type="entry name" value="CheR_N"/>
</dbReference>
<gene>
    <name evidence="2" type="ORF">RY831_28250</name>
</gene>
<dbReference type="Gene3D" id="3.40.50.150">
    <property type="entry name" value="Vaccinia Virus protein VP39"/>
    <property type="match status" value="1"/>
</dbReference>